<dbReference type="EMBL" id="BNAH01000005">
    <property type="protein sequence ID" value="GHE87137.1"/>
    <property type="molecule type" value="Genomic_DNA"/>
</dbReference>
<dbReference type="Pfam" id="PF13795">
    <property type="entry name" value="HupE_UreJ_2"/>
    <property type="match status" value="1"/>
</dbReference>
<comment type="caution">
    <text evidence="3">The sequence shown here is derived from an EMBL/GenBank/DDBJ whole genome shotgun (WGS) entry which is preliminary data.</text>
</comment>
<evidence type="ECO:0000256" key="1">
    <source>
        <dbReference type="SAM" id="Phobius"/>
    </source>
</evidence>
<feature type="transmembrane region" description="Helical" evidence="1">
    <location>
        <begin position="204"/>
        <end position="225"/>
    </location>
</feature>
<accession>A0ABQ3INI9</accession>
<keyword evidence="1" id="KW-0472">Membrane</keyword>
<feature type="transmembrane region" description="Helical" evidence="1">
    <location>
        <begin position="317"/>
        <end position="343"/>
    </location>
</feature>
<dbReference type="InterPro" id="IPR032809">
    <property type="entry name" value="Put_HupE_UreJ"/>
</dbReference>
<keyword evidence="1" id="KW-0812">Transmembrane</keyword>
<keyword evidence="1" id="KW-1133">Transmembrane helix</keyword>
<sequence>MLKNSFLINILAVLLFFITANANAHITNNTNATLNILANSKYDLSIHVDILHIVKDKLAFQEGDAELIEHLSSFSLIETKRLLDSIRQSIQQHSFIFFDENKYAIPALSGLSVAEFKQLLTHLNFQSLPLTLVGDIPINTQKVAISFAPELGNVILTVAKPYKNLVETHSRSQDIYINNTHKPNETNDMVISQFDTFTEFLYQGYVHIVPKGLDHILFVLALFLLARKTSTLLWQISVFTLAHTITLALGIFDIINIPSSFVEPLIALSIAYVAIENIFQQKLTRARLPIIFAFGLLHGLGFASVLLELGLQPQQFITSLIAFNIGVEIGQLSVILVAFSLLCWFYKKDWYQRRIVMPMSIVIALIGVYWFIERAL</sequence>
<keyword evidence="2" id="KW-0732">Signal</keyword>
<feature type="transmembrane region" description="Helical" evidence="1">
    <location>
        <begin position="355"/>
        <end position="372"/>
    </location>
</feature>
<protein>
    <recommendedName>
        <fullName evidence="5">HupE/UreJ family protein</fullName>
    </recommendedName>
</protein>
<feature type="transmembrane region" description="Helical" evidence="1">
    <location>
        <begin position="291"/>
        <end position="311"/>
    </location>
</feature>
<evidence type="ECO:0000313" key="4">
    <source>
        <dbReference type="Proteomes" id="UP000626370"/>
    </source>
</evidence>
<reference evidence="4" key="1">
    <citation type="journal article" date="2019" name="Int. J. Syst. Evol. Microbiol.">
        <title>The Global Catalogue of Microorganisms (GCM) 10K type strain sequencing project: providing services to taxonomists for standard genome sequencing and annotation.</title>
        <authorList>
            <consortium name="The Broad Institute Genomics Platform"/>
            <consortium name="The Broad Institute Genome Sequencing Center for Infectious Disease"/>
            <person name="Wu L."/>
            <person name="Ma J."/>
        </authorList>
    </citation>
    <scope>NUCLEOTIDE SEQUENCE [LARGE SCALE GENOMIC DNA]</scope>
    <source>
        <strain evidence="4">CGMCC 1.15922</strain>
    </source>
</reference>
<evidence type="ECO:0000256" key="2">
    <source>
        <dbReference type="SAM" id="SignalP"/>
    </source>
</evidence>
<evidence type="ECO:0008006" key="5">
    <source>
        <dbReference type="Google" id="ProtNLM"/>
    </source>
</evidence>
<feature type="transmembrane region" description="Helical" evidence="1">
    <location>
        <begin position="232"/>
        <end position="255"/>
    </location>
</feature>
<dbReference type="Proteomes" id="UP000626370">
    <property type="component" value="Unassembled WGS sequence"/>
</dbReference>
<feature type="transmembrane region" description="Helical" evidence="1">
    <location>
        <begin position="261"/>
        <end position="279"/>
    </location>
</feature>
<feature type="signal peptide" evidence="2">
    <location>
        <begin position="1"/>
        <end position="24"/>
    </location>
</feature>
<organism evidence="3 4">
    <name type="scientific">Thalassotalea profundi</name>
    <dbReference type="NCBI Taxonomy" id="2036687"/>
    <lineage>
        <taxon>Bacteria</taxon>
        <taxon>Pseudomonadati</taxon>
        <taxon>Pseudomonadota</taxon>
        <taxon>Gammaproteobacteria</taxon>
        <taxon>Alteromonadales</taxon>
        <taxon>Colwelliaceae</taxon>
        <taxon>Thalassotalea</taxon>
    </lineage>
</organism>
<name>A0ABQ3INI9_9GAMM</name>
<gene>
    <name evidence="3" type="ORF">GCM10011501_15570</name>
</gene>
<dbReference type="RefSeq" id="WP_229817147.1">
    <property type="nucleotide sequence ID" value="NZ_BNAH01000005.1"/>
</dbReference>
<keyword evidence="4" id="KW-1185">Reference proteome</keyword>
<evidence type="ECO:0000313" key="3">
    <source>
        <dbReference type="EMBL" id="GHE87137.1"/>
    </source>
</evidence>
<feature type="chain" id="PRO_5045473778" description="HupE/UreJ family protein" evidence="2">
    <location>
        <begin position="25"/>
        <end position="376"/>
    </location>
</feature>
<proteinExistence type="predicted"/>